<proteinExistence type="predicted"/>
<evidence type="ECO:0000313" key="2">
    <source>
        <dbReference type="Proteomes" id="UP000717328"/>
    </source>
</evidence>
<dbReference type="Proteomes" id="UP000717328">
    <property type="component" value="Unassembled WGS sequence"/>
</dbReference>
<name>A0A9P7KN46_9AGAR</name>
<gene>
    <name evidence="1" type="ORF">H0H81_001819</name>
</gene>
<reference evidence="1" key="2">
    <citation type="submission" date="2021-10" db="EMBL/GenBank/DDBJ databases">
        <title>Phylogenomics reveals ancestral predisposition of the termite-cultivated fungus Termitomyces towards a domesticated lifestyle.</title>
        <authorList>
            <person name="Auxier B."/>
            <person name="Grum-Grzhimaylo A."/>
            <person name="Cardenas M.E."/>
            <person name="Lodge J.D."/>
            <person name="Laessoe T."/>
            <person name="Pedersen O."/>
            <person name="Smith M.E."/>
            <person name="Kuyper T.W."/>
            <person name="Franco-Molano E.A."/>
            <person name="Baroni T.J."/>
            <person name="Aanen D.K."/>
        </authorList>
    </citation>
    <scope>NUCLEOTIDE SEQUENCE</scope>
    <source>
        <strain evidence="1">D49</strain>
    </source>
</reference>
<accession>A0A9P7KN46</accession>
<dbReference type="AlphaFoldDB" id="A0A9P7KN46"/>
<evidence type="ECO:0000313" key="1">
    <source>
        <dbReference type="EMBL" id="KAG5653191.1"/>
    </source>
</evidence>
<protein>
    <submittedName>
        <fullName evidence="1">Uncharacterized protein</fullName>
    </submittedName>
</protein>
<organism evidence="1 2">
    <name type="scientific">Sphagnurus paluster</name>
    <dbReference type="NCBI Taxonomy" id="117069"/>
    <lineage>
        <taxon>Eukaryota</taxon>
        <taxon>Fungi</taxon>
        <taxon>Dikarya</taxon>
        <taxon>Basidiomycota</taxon>
        <taxon>Agaricomycotina</taxon>
        <taxon>Agaricomycetes</taxon>
        <taxon>Agaricomycetidae</taxon>
        <taxon>Agaricales</taxon>
        <taxon>Tricholomatineae</taxon>
        <taxon>Lyophyllaceae</taxon>
        <taxon>Sphagnurus</taxon>
    </lineage>
</organism>
<reference evidence="1" key="1">
    <citation type="submission" date="2021-02" db="EMBL/GenBank/DDBJ databases">
        <authorList>
            <person name="Nieuwenhuis M."/>
            <person name="Van De Peppel L.J.J."/>
        </authorList>
    </citation>
    <scope>NUCLEOTIDE SEQUENCE</scope>
    <source>
        <strain evidence="1">D49</strain>
    </source>
</reference>
<dbReference type="EMBL" id="JABCKI010000068">
    <property type="protein sequence ID" value="KAG5653191.1"/>
    <property type="molecule type" value="Genomic_DNA"/>
</dbReference>
<sequence>MLEYDIVTPMARLTSASGAADGGEPAGEFLDGGEAEEHDAYWDELEARRDVEAGCGVLSKVGSDAKGEGVDVRCTRAQPISSVDAVPVTLLITCEYLAHRPGHPTMYQATYGHGGALR</sequence>
<keyword evidence="2" id="KW-1185">Reference proteome</keyword>
<comment type="caution">
    <text evidence="1">The sequence shown here is derived from an EMBL/GenBank/DDBJ whole genome shotgun (WGS) entry which is preliminary data.</text>
</comment>